<keyword evidence="3" id="KW-0233">DNA recombination</keyword>
<dbReference type="Gene3D" id="1.10.150.130">
    <property type="match status" value="1"/>
</dbReference>
<dbReference type="EMBL" id="CP147247">
    <property type="protein sequence ID" value="WYJ91061.1"/>
    <property type="molecule type" value="Genomic_DNA"/>
</dbReference>
<dbReference type="CDD" id="cd01189">
    <property type="entry name" value="INT_ICEBs1_C_like"/>
    <property type="match status" value="1"/>
</dbReference>
<gene>
    <name evidence="5" type="ORF">A5888_001591</name>
    <name evidence="6" type="ORF">A5888_002829</name>
</gene>
<dbReference type="SUPFAM" id="SSF56349">
    <property type="entry name" value="DNA breaking-rejoining enzymes"/>
    <property type="match status" value="1"/>
</dbReference>
<evidence type="ECO:0000256" key="3">
    <source>
        <dbReference type="ARBA" id="ARBA00023172"/>
    </source>
</evidence>
<reference evidence="6" key="3">
    <citation type="submission" date="2024-03" db="EMBL/GenBank/DDBJ databases">
        <title>The Genome Sequence of Enterococcus sp. DIV0242b.</title>
        <authorList>
            <consortium name="The Broad Institute Genomics Platform"/>
            <consortium name="The Broad Institute Microbial Omics Core"/>
            <consortium name="The Broad Institute Genomic Center for Infectious Diseases"/>
            <person name="Earl A."/>
            <person name="Manson A."/>
            <person name="Gilmore M."/>
            <person name="Schwartman J."/>
            <person name="Shea T."/>
            <person name="Abouelleil A."/>
            <person name="Cao P."/>
            <person name="Chapman S."/>
            <person name="Cusick C."/>
            <person name="Young S."/>
            <person name="Neafsey D."/>
            <person name="Nusbaum C."/>
            <person name="Birren B."/>
        </authorList>
    </citation>
    <scope>NUCLEOTIDE SEQUENCE</scope>
    <source>
        <strain evidence="6">9E7_DIV0242</strain>
    </source>
</reference>
<dbReference type="GO" id="GO:0006310">
    <property type="term" value="P:DNA recombination"/>
    <property type="evidence" value="ECO:0007669"/>
    <property type="project" value="UniProtKB-KW"/>
</dbReference>
<accession>A0A242K8G1</accession>
<dbReference type="AlphaFoldDB" id="A0A242K8G1"/>
<dbReference type="InterPro" id="IPR010998">
    <property type="entry name" value="Integrase_recombinase_N"/>
</dbReference>
<dbReference type="InterPro" id="IPR002104">
    <property type="entry name" value="Integrase_catalytic"/>
</dbReference>
<dbReference type="Gene3D" id="1.10.443.10">
    <property type="entry name" value="Intergrase catalytic core"/>
    <property type="match status" value="1"/>
</dbReference>
<name>A0A242K8G1_9ENTE</name>
<reference evidence="6" key="2">
    <citation type="submission" date="2017-05" db="EMBL/GenBank/DDBJ databases">
        <authorList>
            <consortium name="The Broad Institute Genomics Platform"/>
            <consortium name="The Broad Institute Genomic Center for Infectious Diseases"/>
            <person name="Earl A."/>
            <person name="Manson A."/>
            <person name="Schwartman J."/>
            <person name="Gilmore M."/>
            <person name="Abouelleil A."/>
            <person name="Cao P."/>
            <person name="Chapman S."/>
            <person name="Cusick C."/>
            <person name="Shea T."/>
            <person name="Young S."/>
            <person name="Neafsey D."/>
            <person name="Nusbaum C."/>
            <person name="Birren B."/>
        </authorList>
    </citation>
    <scope>NUCLEOTIDE SEQUENCE</scope>
    <source>
        <strain evidence="6">9E7_DIV0242</strain>
    </source>
</reference>
<dbReference type="InterPro" id="IPR011010">
    <property type="entry name" value="DNA_brk_join_enz"/>
</dbReference>
<dbReference type="GO" id="GO:0015074">
    <property type="term" value="P:DNA integration"/>
    <property type="evidence" value="ECO:0007669"/>
    <property type="project" value="InterPro"/>
</dbReference>
<keyword evidence="7" id="KW-1185">Reference proteome</keyword>
<comment type="similarity">
    <text evidence="1">Belongs to the 'phage' integrase family.</text>
</comment>
<dbReference type="PANTHER" id="PTHR30349">
    <property type="entry name" value="PHAGE INTEGRASE-RELATED"/>
    <property type="match status" value="1"/>
</dbReference>
<evidence type="ECO:0000256" key="1">
    <source>
        <dbReference type="ARBA" id="ARBA00008857"/>
    </source>
</evidence>
<dbReference type="Proteomes" id="UP000195141">
    <property type="component" value="Chromosome"/>
</dbReference>
<organism evidence="5">
    <name type="scientific">Candidatus Enterococcus clewellii</name>
    <dbReference type="NCBI Taxonomy" id="1834193"/>
    <lineage>
        <taxon>Bacteria</taxon>
        <taxon>Bacillati</taxon>
        <taxon>Bacillota</taxon>
        <taxon>Bacilli</taxon>
        <taxon>Lactobacillales</taxon>
        <taxon>Enterococcaceae</taxon>
        <taxon>Enterococcus</taxon>
    </lineage>
</organism>
<evidence type="ECO:0000313" key="7">
    <source>
        <dbReference type="Proteomes" id="UP000195141"/>
    </source>
</evidence>
<dbReference type="GO" id="GO:0003677">
    <property type="term" value="F:DNA binding"/>
    <property type="evidence" value="ECO:0007669"/>
    <property type="project" value="UniProtKB-KW"/>
</dbReference>
<evidence type="ECO:0000313" key="5">
    <source>
        <dbReference type="EMBL" id="OTP17453.1"/>
    </source>
</evidence>
<proteinExistence type="inferred from homology"/>
<dbReference type="RefSeq" id="WP_086348663.1">
    <property type="nucleotide sequence ID" value="NZ_CP147247.1"/>
</dbReference>
<sequence length="274" mass="32445">MINDLVATELYKRSTIQNFKLYASIIFKYCLKQEYIVKNPMEYVEIPKVSNDFLYTEADKTTERKYWLKDEVISFLKLAKSELKYFDYVMFRILLFSGLRKGELQALHWSDINFMNGEVIIAKTLSEIDGKYILQKPKTASSKRIIILDKETLSALEEWRQQLKEEYFAFGNRKLWENDPPVFSEPDGKYFPLSHLNNVMNYNFYLHHPEFHRITIHQMRHTHASLLFESGASLKDVQAKLGHSDMQTTMNIYTHVTETKSKKTMNDFAKFMEI</sequence>
<feature type="domain" description="Tyr recombinase" evidence="4">
    <location>
        <begin position="62"/>
        <end position="266"/>
    </location>
</feature>
<reference evidence="5" key="1">
    <citation type="submission" date="2017-05" db="EMBL/GenBank/DDBJ databases">
        <title>The Genome Sequence of Enterococcus sp. 9E7_DIV0242.</title>
        <authorList>
            <consortium name="The Broad Institute Genomics Platform"/>
            <consortium name="The Broad Institute Genomic Center for Infectious Diseases"/>
            <person name="Earl A."/>
            <person name="Manson A."/>
            <person name="Schwartman J."/>
            <person name="Gilmore M."/>
            <person name="Abouelleil A."/>
            <person name="Cao P."/>
            <person name="Chapman S."/>
            <person name="Cusick C."/>
            <person name="Shea T."/>
            <person name="Young S."/>
            <person name="Neafsey D."/>
            <person name="Nusbaum C."/>
            <person name="Birren B."/>
        </authorList>
    </citation>
    <scope>NUCLEOTIDE SEQUENCE [LARGE SCALE GENOMIC DNA]</scope>
    <source>
        <strain evidence="5">9E7_DIV0242</strain>
    </source>
</reference>
<dbReference type="InterPro" id="IPR013762">
    <property type="entry name" value="Integrase-like_cat_sf"/>
</dbReference>
<evidence type="ECO:0000259" key="4">
    <source>
        <dbReference type="PROSITE" id="PS51898"/>
    </source>
</evidence>
<evidence type="ECO:0000256" key="2">
    <source>
        <dbReference type="ARBA" id="ARBA00023125"/>
    </source>
</evidence>
<dbReference type="Pfam" id="PF00589">
    <property type="entry name" value="Phage_integrase"/>
    <property type="match status" value="1"/>
</dbReference>
<keyword evidence="2" id="KW-0238">DNA-binding</keyword>
<protein>
    <recommendedName>
        <fullName evidence="4">Tyr recombinase domain-containing protein</fullName>
    </recommendedName>
</protein>
<dbReference type="PANTHER" id="PTHR30349:SF64">
    <property type="entry name" value="PROPHAGE INTEGRASE INTD-RELATED"/>
    <property type="match status" value="1"/>
</dbReference>
<evidence type="ECO:0000313" key="6">
    <source>
        <dbReference type="EMBL" id="WYJ91061.1"/>
    </source>
</evidence>
<dbReference type="EMBL" id="NGMM01000002">
    <property type="protein sequence ID" value="OTP17453.1"/>
    <property type="molecule type" value="Genomic_DNA"/>
</dbReference>
<dbReference type="PROSITE" id="PS51898">
    <property type="entry name" value="TYR_RECOMBINASE"/>
    <property type="match status" value="1"/>
</dbReference>
<dbReference type="OrthoDB" id="9803188at2"/>
<dbReference type="InterPro" id="IPR050090">
    <property type="entry name" value="Tyrosine_recombinase_XerCD"/>
</dbReference>